<protein>
    <submittedName>
        <fullName evidence="3">Proline-rich protein 23A</fullName>
    </submittedName>
</protein>
<name>A0A5N4EKU1_CAMDR</name>
<gene>
    <name evidence="3" type="ORF">Cadr_000000174</name>
</gene>
<evidence type="ECO:0000256" key="2">
    <source>
        <dbReference type="SAM" id="MobiDB-lite"/>
    </source>
</evidence>
<comment type="caution">
    <text evidence="3">The sequence shown here is derived from an EMBL/GenBank/DDBJ whole genome shotgun (WGS) entry which is preliminary data.</text>
</comment>
<evidence type="ECO:0000313" key="3">
    <source>
        <dbReference type="EMBL" id="KAB1284072.1"/>
    </source>
</evidence>
<dbReference type="Pfam" id="PF10630">
    <property type="entry name" value="DUF2476"/>
    <property type="match status" value="1"/>
</dbReference>
<evidence type="ECO:0000256" key="1">
    <source>
        <dbReference type="ARBA" id="ARBA00009113"/>
    </source>
</evidence>
<proteinExistence type="inferred from homology"/>
<keyword evidence="4" id="KW-1185">Reference proteome</keyword>
<feature type="region of interest" description="Disordered" evidence="2">
    <location>
        <begin position="146"/>
        <end position="213"/>
    </location>
</feature>
<accession>A0A5N4EKU1</accession>
<sequence>MGSRPRSPSAYPADARGEQAGGPSPAKRRRTEEPASPGWEAASSLGELTAAPPSGSLTSVVVLATGCALYLALDDVDLLLQPEPTSMLEVSVGDRTLTLVPEALVDSDVQFPWGQGLELVAVLSAPGESIALEQGFFCLAVPEISDQEGADEEQEEEGEEKEGEEEGEEEEEKAAAAAADAEFLSPGMEAAAGSVPYPFPIKPPKNPKLPAVS</sequence>
<feature type="compositionally biased region" description="Acidic residues" evidence="2">
    <location>
        <begin position="146"/>
        <end position="172"/>
    </location>
</feature>
<comment type="similarity">
    <text evidence="1">Belongs to the PRR23 family.</text>
</comment>
<dbReference type="AlphaFoldDB" id="A0A5N4EKU1"/>
<evidence type="ECO:0000313" key="4">
    <source>
        <dbReference type="Proteomes" id="UP000299084"/>
    </source>
</evidence>
<dbReference type="EMBL" id="JWIN03000001">
    <property type="protein sequence ID" value="KAB1284072.1"/>
    <property type="molecule type" value="Genomic_DNA"/>
</dbReference>
<dbReference type="PANTHER" id="PTHR31813:SF19">
    <property type="entry name" value="PROLINE RICH 23C"/>
    <property type="match status" value="1"/>
</dbReference>
<feature type="region of interest" description="Disordered" evidence="2">
    <location>
        <begin position="1"/>
        <end position="43"/>
    </location>
</feature>
<dbReference type="PANTHER" id="PTHR31813">
    <property type="entry name" value="PROLINE-RICH PROTEIN 23B"/>
    <property type="match status" value="1"/>
</dbReference>
<feature type="compositionally biased region" description="Pro residues" evidence="2">
    <location>
        <begin position="197"/>
        <end position="207"/>
    </location>
</feature>
<reference evidence="3 4" key="1">
    <citation type="journal article" date="2019" name="Mol. Ecol. Resour.">
        <title>Improving Illumina assemblies with Hi-C and long reads: an example with the North African dromedary.</title>
        <authorList>
            <person name="Elbers J.P."/>
            <person name="Rogers M.F."/>
            <person name="Perelman P.L."/>
            <person name="Proskuryakova A.A."/>
            <person name="Serdyukova N.A."/>
            <person name="Johnson W.E."/>
            <person name="Horin P."/>
            <person name="Corander J."/>
            <person name="Murphy D."/>
            <person name="Burger P.A."/>
        </authorList>
    </citation>
    <scope>NUCLEOTIDE SEQUENCE [LARGE SCALE GENOMIC DNA]</scope>
    <source>
        <strain evidence="3">Drom800</strain>
        <tissue evidence="3">Blood</tissue>
    </source>
</reference>
<organism evidence="3 4">
    <name type="scientific">Camelus dromedarius</name>
    <name type="common">Dromedary</name>
    <name type="synonym">Arabian camel</name>
    <dbReference type="NCBI Taxonomy" id="9838"/>
    <lineage>
        <taxon>Eukaryota</taxon>
        <taxon>Metazoa</taxon>
        <taxon>Chordata</taxon>
        <taxon>Craniata</taxon>
        <taxon>Vertebrata</taxon>
        <taxon>Euteleostomi</taxon>
        <taxon>Mammalia</taxon>
        <taxon>Eutheria</taxon>
        <taxon>Laurasiatheria</taxon>
        <taxon>Artiodactyla</taxon>
        <taxon>Tylopoda</taxon>
        <taxon>Camelidae</taxon>
        <taxon>Camelus</taxon>
    </lineage>
</organism>
<dbReference type="Proteomes" id="UP000299084">
    <property type="component" value="Unassembled WGS sequence"/>
</dbReference>
<dbReference type="InterPro" id="IPR018903">
    <property type="entry name" value="PRR23"/>
</dbReference>